<accession>M4BU76</accession>
<dbReference type="VEuPathDB" id="FungiDB:HpaG810063"/>
<sequence>MIEDFQMPIVIFLLSNKIFRATGLLDSFVNPERQLSAYALYDIGVLLPKLHHLLLAGLVCLARLFGYHGGHFAEGTWNRISSPGCRQSAEVAGNAGYQTNHPRWAADAPGLGRS</sequence>
<organism evidence="1 2">
    <name type="scientific">Hyaloperonospora arabidopsidis (strain Emoy2)</name>
    <name type="common">Downy mildew agent</name>
    <name type="synonym">Peronospora arabidopsidis</name>
    <dbReference type="NCBI Taxonomy" id="559515"/>
    <lineage>
        <taxon>Eukaryota</taxon>
        <taxon>Sar</taxon>
        <taxon>Stramenopiles</taxon>
        <taxon>Oomycota</taxon>
        <taxon>Peronosporomycetes</taxon>
        <taxon>Peronosporales</taxon>
        <taxon>Peronosporaceae</taxon>
        <taxon>Hyaloperonospora</taxon>
    </lineage>
</organism>
<dbReference type="Proteomes" id="UP000011713">
    <property type="component" value="Unassembled WGS sequence"/>
</dbReference>
<dbReference type="EMBL" id="JH597910">
    <property type="status" value="NOT_ANNOTATED_CDS"/>
    <property type="molecule type" value="Genomic_DNA"/>
</dbReference>
<evidence type="ECO:0000313" key="1">
    <source>
        <dbReference type="EnsemblProtists" id="HpaP810063"/>
    </source>
</evidence>
<protein>
    <submittedName>
        <fullName evidence="1">Uncharacterized protein</fullName>
    </submittedName>
</protein>
<dbReference type="EnsemblProtists" id="HpaT810063">
    <property type="protein sequence ID" value="HpaP810063"/>
    <property type="gene ID" value="HpaG810063"/>
</dbReference>
<evidence type="ECO:0000313" key="2">
    <source>
        <dbReference type="Proteomes" id="UP000011713"/>
    </source>
</evidence>
<dbReference type="InParanoid" id="M4BU76"/>
<reference evidence="1" key="2">
    <citation type="submission" date="2015-06" db="UniProtKB">
        <authorList>
            <consortium name="EnsemblProtists"/>
        </authorList>
    </citation>
    <scope>IDENTIFICATION</scope>
    <source>
        <strain evidence="1">Emoy2</strain>
    </source>
</reference>
<reference evidence="2" key="1">
    <citation type="journal article" date="2010" name="Science">
        <title>Signatures of adaptation to obligate biotrophy in the Hyaloperonospora arabidopsidis genome.</title>
        <authorList>
            <person name="Baxter L."/>
            <person name="Tripathy S."/>
            <person name="Ishaque N."/>
            <person name="Boot N."/>
            <person name="Cabral A."/>
            <person name="Kemen E."/>
            <person name="Thines M."/>
            <person name="Ah-Fong A."/>
            <person name="Anderson R."/>
            <person name="Badejoko W."/>
            <person name="Bittner-Eddy P."/>
            <person name="Boore J.L."/>
            <person name="Chibucos M.C."/>
            <person name="Coates M."/>
            <person name="Dehal P."/>
            <person name="Delehaunty K."/>
            <person name="Dong S."/>
            <person name="Downton P."/>
            <person name="Dumas B."/>
            <person name="Fabro G."/>
            <person name="Fronick C."/>
            <person name="Fuerstenberg S.I."/>
            <person name="Fulton L."/>
            <person name="Gaulin E."/>
            <person name="Govers F."/>
            <person name="Hughes L."/>
            <person name="Humphray S."/>
            <person name="Jiang R.H."/>
            <person name="Judelson H."/>
            <person name="Kamoun S."/>
            <person name="Kyung K."/>
            <person name="Meijer H."/>
            <person name="Minx P."/>
            <person name="Morris P."/>
            <person name="Nelson J."/>
            <person name="Phuntumart V."/>
            <person name="Qutob D."/>
            <person name="Rehmany A."/>
            <person name="Rougon-Cardoso A."/>
            <person name="Ryden P."/>
            <person name="Torto-Alalibo T."/>
            <person name="Studholme D."/>
            <person name="Wang Y."/>
            <person name="Win J."/>
            <person name="Wood J."/>
            <person name="Clifton S.W."/>
            <person name="Rogers J."/>
            <person name="Van den Ackerveken G."/>
            <person name="Jones J.D."/>
            <person name="McDowell J.M."/>
            <person name="Beynon J."/>
            <person name="Tyler B.M."/>
        </authorList>
    </citation>
    <scope>NUCLEOTIDE SEQUENCE [LARGE SCALE GENOMIC DNA]</scope>
    <source>
        <strain evidence="2">Emoy2</strain>
    </source>
</reference>
<name>M4BU76_HYAAE</name>
<dbReference type="HOGENOM" id="CLU_170689_0_0_1"/>
<dbReference type="AlphaFoldDB" id="M4BU76"/>
<keyword evidence="2" id="KW-1185">Reference proteome</keyword>
<proteinExistence type="predicted"/>